<name>G0P2S9_CAEBE</name>
<dbReference type="AlphaFoldDB" id="G0P2S9"/>
<keyword evidence="2" id="KW-1185">Reference proteome</keyword>
<reference evidence="2" key="1">
    <citation type="submission" date="2011-07" db="EMBL/GenBank/DDBJ databases">
        <authorList>
            <consortium name="Caenorhabditis brenneri Sequencing and Analysis Consortium"/>
            <person name="Wilson R.K."/>
        </authorList>
    </citation>
    <scope>NUCLEOTIDE SEQUENCE [LARGE SCALE GENOMIC DNA]</scope>
    <source>
        <strain evidence="2">PB2801</strain>
    </source>
</reference>
<dbReference type="EMBL" id="GL380030">
    <property type="protein sequence ID" value="EGT43388.1"/>
    <property type="molecule type" value="Genomic_DNA"/>
</dbReference>
<gene>
    <name evidence="1" type="ORF">CAEBREN_23817</name>
</gene>
<organism evidence="2">
    <name type="scientific">Caenorhabditis brenneri</name>
    <name type="common">Nematode worm</name>
    <dbReference type="NCBI Taxonomy" id="135651"/>
    <lineage>
        <taxon>Eukaryota</taxon>
        <taxon>Metazoa</taxon>
        <taxon>Ecdysozoa</taxon>
        <taxon>Nematoda</taxon>
        <taxon>Chromadorea</taxon>
        <taxon>Rhabditida</taxon>
        <taxon>Rhabditina</taxon>
        <taxon>Rhabditomorpha</taxon>
        <taxon>Rhabditoidea</taxon>
        <taxon>Rhabditidae</taxon>
        <taxon>Peloderinae</taxon>
        <taxon>Caenorhabditis</taxon>
    </lineage>
</organism>
<evidence type="ECO:0000313" key="2">
    <source>
        <dbReference type="Proteomes" id="UP000008068"/>
    </source>
</evidence>
<evidence type="ECO:0000313" key="1">
    <source>
        <dbReference type="EMBL" id="EGT43388.1"/>
    </source>
</evidence>
<sequence length="79" mass="9366">MKLFLFFRIQSHCFYKSLHPDKDNREFFFLKYTMEQAGWTYMKDRCGKIDKDSIILLNFVGHSIQAKLNIYAAGHLLAT</sequence>
<protein>
    <submittedName>
        <fullName evidence="1">Uncharacterized protein</fullName>
    </submittedName>
</protein>
<dbReference type="InParanoid" id="G0P2S9"/>
<accession>G0P2S9</accession>
<proteinExistence type="predicted"/>
<dbReference type="Proteomes" id="UP000008068">
    <property type="component" value="Unassembled WGS sequence"/>
</dbReference>
<dbReference type="HOGENOM" id="CLU_2608137_0_0_1"/>